<protein>
    <recommendedName>
        <fullName evidence="3">BTB domain-containing protein</fullName>
    </recommendedName>
</protein>
<dbReference type="AlphaFoldDB" id="A0A067LW95"/>
<evidence type="ECO:0000313" key="1">
    <source>
        <dbReference type="EMBL" id="KDQ07648.1"/>
    </source>
</evidence>
<accession>A0A067LW95</accession>
<dbReference type="Proteomes" id="UP000027195">
    <property type="component" value="Unassembled WGS sequence"/>
</dbReference>
<dbReference type="Gene3D" id="3.30.710.10">
    <property type="entry name" value="Potassium Channel Kv1.1, Chain A"/>
    <property type="match status" value="1"/>
</dbReference>
<dbReference type="InterPro" id="IPR011333">
    <property type="entry name" value="SKP1/BTB/POZ_sf"/>
</dbReference>
<gene>
    <name evidence="1" type="ORF">BOTBODRAFT_192281</name>
</gene>
<keyword evidence="2" id="KW-1185">Reference proteome</keyword>
<dbReference type="InParanoid" id="A0A067LW95"/>
<evidence type="ECO:0000313" key="2">
    <source>
        <dbReference type="Proteomes" id="UP000027195"/>
    </source>
</evidence>
<sequence length="214" mass="23944">MTAAAATSAPQKLGSGRHPRLYSEGEHVILSLGAQGCLIRIQRAILGYSDTFRDMFSLPHVQGAPEERLEGMSDDNPIHLPDDPEHFCGVLSEYYGPTVIPHPREPSIEYIAGVLRVAKKYGFTLAEKWALKALHSEFSTQSRQWQDALVLPSREYIQRPLTLVELARRDGGLDKFLESAFYLLCTDETCADDESLYEGLHADDALRLMRGTRP</sequence>
<reference evidence="2" key="1">
    <citation type="journal article" date="2014" name="Proc. Natl. Acad. Sci. U.S.A.">
        <title>Extensive sampling of basidiomycete genomes demonstrates inadequacy of the white-rot/brown-rot paradigm for wood decay fungi.</title>
        <authorList>
            <person name="Riley R."/>
            <person name="Salamov A.A."/>
            <person name="Brown D.W."/>
            <person name="Nagy L.G."/>
            <person name="Floudas D."/>
            <person name="Held B.W."/>
            <person name="Levasseur A."/>
            <person name="Lombard V."/>
            <person name="Morin E."/>
            <person name="Otillar R."/>
            <person name="Lindquist E.A."/>
            <person name="Sun H."/>
            <person name="LaButti K.M."/>
            <person name="Schmutz J."/>
            <person name="Jabbour D."/>
            <person name="Luo H."/>
            <person name="Baker S.E."/>
            <person name="Pisabarro A.G."/>
            <person name="Walton J.D."/>
            <person name="Blanchette R.A."/>
            <person name="Henrissat B."/>
            <person name="Martin F."/>
            <person name="Cullen D."/>
            <person name="Hibbett D.S."/>
            <person name="Grigoriev I.V."/>
        </authorList>
    </citation>
    <scope>NUCLEOTIDE SEQUENCE [LARGE SCALE GENOMIC DNA]</scope>
    <source>
        <strain evidence="2">FD-172 SS1</strain>
    </source>
</reference>
<organism evidence="1 2">
    <name type="scientific">Botryobasidium botryosum (strain FD-172 SS1)</name>
    <dbReference type="NCBI Taxonomy" id="930990"/>
    <lineage>
        <taxon>Eukaryota</taxon>
        <taxon>Fungi</taxon>
        <taxon>Dikarya</taxon>
        <taxon>Basidiomycota</taxon>
        <taxon>Agaricomycotina</taxon>
        <taxon>Agaricomycetes</taxon>
        <taxon>Cantharellales</taxon>
        <taxon>Botryobasidiaceae</taxon>
        <taxon>Botryobasidium</taxon>
    </lineage>
</organism>
<dbReference type="EMBL" id="KL198103">
    <property type="protein sequence ID" value="KDQ07648.1"/>
    <property type="molecule type" value="Genomic_DNA"/>
</dbReference>
<evidence type="ECO:0008006" key="3">
    <source>
        <dbReference type="Google" id="ProtNLM"/>
    </source>
</evidence>
<name>A0A067LW95_BOTB1</name>
<dbReference type="HOGENOM" id="CLU_060765_0_0_1"/>
<proteinExistence type="predicted"/>
<dbReference type="OrthoDB" id="2799068at2759"/>